<evidence type="ECO:0000256" key="2">
    <source>
        <dbReference type="SAM" id="Phobius"/>
    </source>
</evidence>
<feature type="domain" description="DUF2231" evidence="3">
    <location>
        <begin position="9"/>
        <end position="144"/>
    </location>
</feature>
<evidence type="ECO:0000313" key="4">
    <source>
        <dbReference type="EMBL" id="AKF05274.1"/>
    </source>
</evidence>
<organism evidence="4 5">
    <name type="scientific">Sandaracinus amylolyticus</name>
    <dbReference type="NCBI Taxonomy" id="927083"/>
    <lineage>
        <taxon>Bacteria</taxon>
        <taxon>Pseudomonadati</taxon>
        <taxon>Myxococcota</taxon>
        <taxon>Polyangia</taxon>
        <taxon>Polyangiales</taxon>
        <taxon>Sandaracinaceae</taxon>
        <taxon>Sandaracinus</taxon>
    </lineage>
</organism>
<feature type="transmembrane region" description="Helical" evidence="2">
    <location>
        <begin position="12"/>
        <end position="34"/>
    </location>
</feature>
<dbReference type="EMBL" id="CP011125">
    <property type="protein sequence ID" value="AKF05274.1"/>
    <property type="molecule type" value="Genomic_DNA"/>
</dbReference>
<accession>A0A0F6SEI9</accession>
<evidence type="ECO:0000313" key="5">
    <source>
        <dbReference type="Proteomes" id="UP000034883"/>
    </source>
</evidence>
<evidence type="ECO:0000259" key="3">
    <source>
        <dbReference type="Pfam" id="PF09990"/>
    </source>
</evidence>
<proteinExistence type="predicted"/>
<dbReference type="AlphaFoldDB" id="A0A0F6SEI9"/>
<keyword evidence="2" id="KW-0472">Membrane</keyword>
<dbReference type="RefSeq" id="WP_075097509.1">
    <property type="nucleotide sequence ID" value="NZ_CP011125.1"/>
</dbReference>
<protein>
    <recommendedName>
        <fullName evidence="3">DUF2231 domain-containing protein</fullName>
    </recommendedName>
</protein>
<gene>
    <name evidence="4" type="ORF">DB32_002423</name>
</gene>
<feature type="transmembrane region" description="Helical" evidence="2">
    <location>
        <begin position="113"/>
        <end position="132"/>
    </location>
</feature>
<dbReference type="Pfam" id="PF09990">
    <property type="entry name" value="DUF2231"/>
    <property type="match status" value="1"/>
</dbReference>
<dbReference type="OrthoDB" id="2873672at2"/>
<evidence type="ECO:0000256" key="1">
    <source>
        <dbReference type="SAM" id="MobiDB-lite"/>
    </source>
</evidence>
<reference evidence="4 5" key="1">
    <citation type="submission" date="2015-03" db="EMBL/GenBank/DDBJ databases">
        <title>Genome assembly of Sandaracinus amylolyticus DSM 53668.</title>
        <authorList>
            <person name="Sharma G."/>
            <person name="Subramanian S."/>
        </authorList>
    </citation>
    <scope>NUCLEOTIDE SEQUENCE [LARGE SCALE GENOMIC DNA]</scope>
    <source>
        <strain evidence="4 5">DSM 53668</strain>
    </source>
</reference>
<feature type="transmembrane region" description="Helical" evidence="2">
    <location>
        <begin position="80"/>
        <end position="101"/>
    </location>
</feature>
<dbReference type="Proteomes" id="UP000034883">
    <property type="component" value="Chromosome"/>
</dbReference>
<feature type="transmembrane region" description="Helical" evidence="2">
    <location>
        <begin position="46"/>
        <end position="68"/>
    </location>
</feature>
<keyword evidence="2" id="KW-0812">Transmembrane</keyword>
<sequence>MEARAKLFGHPIHQMLIPIPFGLLATGAVLDIVAQFFDDRAITVVSFWNIAIGVVTGLLAAVFGLMDYTKIPRGTRAKRVGLVHGVGNVIVLGLFTAALYLRADEYRFGVEGLPLWLEIGGLALAGITGWLGGELVDRLAIGVDPDAHPDAPSSLFGRRRHVARVRREPVVEGEEVVTRQSVRTDTPPYGSPTRA</sequence>
<name>A0A0F6SEI9_9BACT</name>
<dbReference type="KEGG" id="samy:DB32_002423"/>
<keyword evidence="5" id="KW-1185">Reference proteome</keyword>
<dbReference type="InterPro" id="IPR019251">
    <property type="entry name" value="DUF2231_TM"/>
</dbReference>
<dbReference type="STRING" id="927083.DB32_002423"/>
<feature type="region of interest" description="Disordered" evidence="1">
    <location>
        <begin position="175"/>
        <end position="195"/>
    </location>
</feature>
<keyword evidence="2" id="KW-1133">Transmembrane helix</keyword>